<keyword evidence="3" id="KW-0804">Transcription</keyword>
<dbReference type="SMART" id="SM00895">
    <property type="entry name" value="FCD"/>
    <property type="match status" value="1"/>
</dbReference>
<dbReference type="CDD" id="cd07377">
    <property type="entry name" value="WHTH_GntR"/>
    <property type="match status" value="1"/>
</dbReference>
<evidence type="ECO:0000313" key="5">
    <source>
        <dbReference type="EMBL" id="PSL37533.1"/>
    </source>
</evidence>
<dbReference type="PRINTS" id="PR00035">
    <property type="entry name" value="HTHGNTR"/>
</dbReference>
<accession>A0A2P8GUA2</accession>
<evidence type="ECO:0000256" key="2">
    <source>
        <dbReference type="ARBA" id="ARBA00023125"/>
    </source>
</evidence>
<dbReference type="SMART" id="SM00345">
    <property type="entry name" value="HTH_GNTR"/>
    <property type="match status" value="1"/>
</dbReference>
<keyword evidence="2" id="KW-0238">DNA-binding</keyword>
<dbReference type="EMBL" id="PYAU01000001">
    <property type="protein sequence ID" value="PSL37533.1"/>
    <property type="molecule type" value="Genomic_DNA"/>
</dbReference>
<dbReference type="PANTHER" id="PTHR43537">
    <property type="entry name" value="TRANSCRIPTIONAL REGULATOR, GNTR FAMILY"/>
    <property type="match status" value="1"/>
</dbReference>
<dbReference type="InterPro" id="IPR011711">
    <property type="entry name" value="GntR_C"/>
</dbReference>
<organism evidence="5 6">
    <name type="scientific">Labedella gwakjiensis</name>
    <dbReference type="NCBI Taxonomy" id="390269"/>
    <lineage>
        <taxon>Bacteria</taxon>
        <taxon>Bacillati</taxon>
        <taxon>Actinomycetota</taxon>
        <taxon>Actinomycetes</taxon>
        <taxon>Micrococcales</taxon>
        <taxon>Microbacteriaceae</taxon>
        <taxon>Labedella</taxon>
    </lineage>
</organism>
<evidence type="ECO:0000256" key="1">
    <source>
        <dbReference type="ARBA" id="ARBA00023015"/>
    </source>
</evidence>
<reference evidence="5 6" key="1">
    <citation type="submission" date="2018-03" db="EMBL/GenBank/DDBJ databases">
        <title>Genomic Encyclopedia of Archaeal and Bacterial Type Strains, Phase II (KMG-II): from individual species to whole genera.</title>
        <authorList>
            <person name="Goeker M."/>
        </authorList>
    </citation>
    <scope>NUCLEOTIDE SEQUENCE [LARGE SCALE GENOMIC DNA]</scope>
    <source>
        <strain evidence="5 6">DSM 21548</strain>
    </source>
</reference>
<dbReference type="InterPro" id="IPR008920">
    <property type="entry name" value="TF_FadR/GntR_C"/>
</dbReference>
<dbReference type="GO" id="GO:0003677">
    <property type="term" value="F:DNA binding"/>
    <property type="evidence" value="ECO:0007669"/>
    <property type="project" value="UniProtKB-KW"/>
</dbReference>
<dbReference type="Gene3D" id="1.20.120.530">
    <property type="entry name" value="GntR ligand-binding domain-like"/>
    <property type="match status" value="1"/>
</dbReference>
<dbReference type="SUPFAM" id="SSF48008">
    <property type="entry name" value="GntR ligand-binding domain-like"/>
    <property type="match status" value="1"/>
</dbReference>
<dbReference type="Gene3D" id="1.10.10.10">
    <property type="entry name" value="Winged helix-like DNA-binding domain superfamily/Winged helix DNA-binding domain"/>
    <property type="match status" value="1"/>
</dbReference>
<evidence type="ECO:0000256" key="3">
    <source>
        <dbReference type="ARBA" id="ARBA00023163"/>
    </source>
</evidence>
<dbReference type="SUPFAM" id="SSF46785">
    <property type="entry name" value="Winged helix' DNA-binding domain"/>
    <property type="match status" value="1"/>
</dbReference>
<proteinExistence type="predicted"/>
<feature type="domain" description="HTH gntR-type" evidence="4">
    <location>
        <begin position="42"/>
        <end position="109"/>
    </location>
</feature>
<dbReference type="PANTHER" id="PTHR43537:SF24">
    <property type="entry name" value="GLUCONATE OPERON TRANSCRIPTIONAL REPRESSOR"/>
    <property type="match status" value="1"/>
</dbReference>
<dbReference type="InterPro" id="IPR000524">
    <property type="entry name" value="Tscrpt_reg_HTH_GntR"/>
</dbReference>
<gene>
    <name evidence="5" type="ORF">CLV49_1140</name>
</gene>
<dbReference type="Pfam" id="PF00392">
    <property type="entry name" value="GntR"/>
    <property type="match status" value="1"/>
</dbReference>
<dbReference type="PROSITE" id="PS50949">
    <property type="entry name" value="HTH_GNTR"/>
    <property type="match status" value="1"/>
</dbReference>
<dbReference type="Proteomes" id="UP000241203">
    <property type="component" value="Unassembled WGS sequence"/>
</dbReference>
<keyword evidence="1" id="KW-0805">Transcription regulation</keyword>
<dbReference type="InterPro" id="IPR036388">
    <property type="entry name" value="WH-like_DNA-bd_sf"/>
</dbReference>
<evidence type="ECO:0000313" key="6">
    <source>
        <dbReference type="Proteomes" id="UP000241203"/>
    </source>
</evidence>
<evidence type="ECO:0000259" key="4">
    <source>
        <dbReference type="PROSITE" id="PS50949"/>
    </source>
</evidence>
<sequence>MSLAEGETATARVVPPMPERTVMASNSLSDAWASEPIGRVAAPLREQVTDSIRQAIMDFDLQPGQRLVERELMERLGVSRTTIREAIRELAAEGLVTVVPQKGAVVTAPSLEDAIDLYEVRASLESLIVQRFVERATDEQVERLAGAVDYLESVTTATSEIREVLRAKDRFYTVLLEGARSAALQQMLDSIRARVQVLRATSLSEAGRPLEVVRELRFIVEAVSRRDVTQASALCAMHIRAASVTALAHLRAEQRA</sequence>
<comment type="caution">
    <text evidence="5">The sequence shown here is derived from an EMBL/GenBank/DDBJ whole genome shotgun (WGS) entry which is preliminary data.</text>
</comment>
<name>A0A2P8GUA2_9MICO</name>
<dbReference type="AlphaFoldDB" id="A0A2P8GUA2"/>
<protein>
    <submittedName>
        <fullName evidence="5">GntR family transcriptional regulator</fullName>
    </submittedName>
</protein>
<dbReference type="InterPro" id="IPR036390">
    <property type="entry name" value="WH_DNA-bd_sf"/>
</dbReference>
<dbReference type="GO" id="GO:0003700">
    <property type="term" value="F:DNA-binding transcription factor activity"/>
    <property type="evidence" value="ECO:0007669"/>
    <property type="project" value="InterPro"/>
</dbReference>
<dbReference type="Pfam" id="PF07729">
    <property type="entry name" value="FCD"/>
    <property type="match status" value="1"/>
</dbReference>